<protein>
    <recommendedName>
        <fullName evidence="6">tRNA modification GTPase MnmE</fullName>
        <ecNumber evidence="6">3.6.-.-</ecNumber>
    </recommendedName>
</protein>
<dbReference type="RefSeq" id="WP_131998760.1">
    <property type="nucleotide sequence ID" value="NZ_SMGK01000006.1"/>
</dbReference>
<dbReference type="Proteomes" id="UP000295210">
    <property type="component" value="Unassembled WGS sequence"/>
</dbReference>
<dbReference type="InterPro" id="IPR027368">
    <property type="entry name" value="MnmE_dom2"/>
</dbReference>
<feature type="binding site" evidence="6">
    <location>
        <begin position="253"/>
        <end position="259"/>
    </location>
    <ligand>
        <name>GTP</name>
        <dbReference type="ChEBI" id="CHEBI:37565"/>
    </ligand>
</feature>
<feature type="binding site" evidence="6">
    <location>
        <position position="128"/>
    </location>
    <ligand>
        <name>(6S)-5-formyl-5,6,7,8-tetrahydrofolate</name>
        <dbReference type="ChEBI" id="CHEBI:57457"/>
    </ligand>
</feature>
<evidence type="ECO:0000256" key="1">
    <source>
        <dbReference type="ARBA" id="ARBA00011043"/>
    </source>
</evidence>
<dbReference type="CDD" id="cd14858">
    <property type="entry name" value="TrmE_N"/>
    <property type="match status" value="1"/>
</dbReference>
<feature type="binding site" evidence="6">
    <location>
        <position position="259"/>
    </location>
    <ligand>
        <name>Mg(2+)</name>
        <dbReference type="ChEBI" id="CHEBI:18420"/>
    </ligand>
</feature>
<dbReference type="InterPro" id="IPR005225">
    <property type="entry name" value="Small_GTP-bd"/>
</dbReference>
<comment type="subcellular location">
    <subcellularLocation>
        <location evidence="6">Cytoplasm</location>
    </subcellularLocation>
</comment>
<dbReference type="PROSITE" id="PS51709">
    <property type="entry name" value="G_TRME"/>
    <property type="match status" value="1"/>
</dbReference>
<dbReference type="Gene3D" id="3.30.1360.120">
    <property type="entry name" value="Probable tRNA modification gtpase trme, domain 1"/>
    <property type="match status" value="1"/>
</dbReference>
<keyword evidence="4 6" id="KW-0630">Potassium</keyword>
<feature type="binding site" evidence="6">
    <location>
        <position position="238"/>
    </location>
    <ligand>
        <name>Mg(2+)</name>
        <dbReference type="ChEBI" id="CHEBI:18420"/>
    </ligand>
</feature>
<dbReference type="EC" id="3.6.-.-" evidence="6"/>
<keyword evidence="6" id="KW-0378">Hydrolase</keyword>
<evidence type="ECO:0000256" key="5">
    <source>
        <dbReference type="ARBA" id="ARBA00023134"/>
    </source>
</evidence>
<dbReference type="GO" id="GO:0005829">
    <property type="term" value="C:cytosol"/>
    <property type="evidence" value="ECO:0007669"/>
    <property type="project" value="TreeGrafter"/>
</dbReference>
<dbReference type="InterPro" id="IPR031168">
    <property type="entry name" value="G_TrmE"/>
</dbReference>
<comment type="cofactor">
    <cofactor evidence="6">
        <name>K(+)</name>
        <dbReference type="ChEBI" id="CHEBI:29103"/>
    </cofactor>
    <text evidence="6">Binds 1 potassium ion per subunit.</text>
</comment>
<dbReference type="Gene3D" id="3.40.50.300">
    <property type="entry name" value="P-loop containing nucleotide triphosphate hydrolases"/>
    <property type="match status" value="1"/>
</dbReference>
<reference evidence="9 10" key="1">
    <citation type="submission" date="2019-03" db="EMBL/GenBank/DDBJ databases">
        <title>Genomic Encyclopedia of Type Strains, Phase IV (KMG-IV): sequencing the most valuable type-strain genomes for metagenomic binning, comparative biology and taxonomic classification.</title>
        <authorList>
            <person name="Goeker M."/>
        </authorList>
    </citation>
    <scope>NUCLEOTIDE SEQUENCE [LARGE SCALE GENOMIC DNA]</scope>
    <source>
        <strain evidence="9 10">DSM 103428</strain>
    </source>
</reference>
<keyword evidence="6" id="KW-0963">Cytoplasm</keyword>
<evidence type="ECO:0000256" key="7">
    <source>
        <dbReference type="RuleBase" id="RU003313"/>
    </source>
</evidence>
<dbReference type="InterPro" id="IPR018948">
    <property type="entry name" value="GTP-bd_TrmE_N"/>
</dbReference>
<dbReference type="SUPFAM" id="SSF52540">
    <property type="entry name" value="P-loop containing nucleoside triphosphate hydrolases"/>
    <property type="match status" value="1"/>
</dbReference>
<feature type="binding site" evidence="6">
    <location>
        <begin position="278"/>
        <end position="281"/>
    </location>
    <ligand>
        <name>GTP</name>
        <dbReference type="ChEBI" id="CHEBI:37565"/>
    </ligand>
</feature>
<evidence type="ECO:0000256" key="3">
    <source>
        <dbReference type="ARBA" id="ARBA00022741"/>
    </source>
</evidence>
<dbReference type="PANTHER" id="PTHR42714">
    <property type="entry name" value="TRNA MODIFICATION GTPASE GTPBP3"/>
    <property type="match status" value="1"/>
</dbReference>
<evidence type="ECO:0000256" key="4">
    <source>
        <dbReference type="ARBA" id="ARBA00022958"/>
    </source>
</evidence>
<feature type="binding site" evidence="6">
    <location>
        <begin position="234"/>
        <end position="239"/>
    </location>
    <ligand>
        <name>GTP</name>
        <dbReference type="ChEBI" id="CHEBI:37565"/>
    </ligand>
</feature>
<dbReference type="Gene3D" id="1.20.120.430">
    <property type="entry name" value="tRNA modification GTPase MnmE domain 2"/>
    <property type="match status" value="1"/>
</dbReference>
<proteinExistence type="inferred from homology"/>
<dbReference type="InterPro" id="IPR027417">
    <property type="entry name" value="P-loop_NTPase"/>
</dbReference>
<keyword evidence="5 6" id="KW-0342">GTP-binding</keyword>
<accession>A0A4R1KZ40</accession>
<dbReference type="Pfam" id="PF01926">
    <property type="entry name" value="MMR_HSR1"/>
    <property type="match status" value="1"/>
</dbReference>
<dbReference type="NCBIfam" id="TIGR00231">
    <property type="entry name" value="small_GTP"/>
    <property type="match status" value="1"/>
</dbReference>
<feature type="binding site" evidence="6">
    <location>
        <position position="29"/>
    </location>
    <ligand>
        <name>(6S)-5-formyl-5,6,7,8-tetrahydrofolate</name>
        <dbReference type="ChEBI" id="CHEBI:57457"/>
    </ligand>
</feature>
<dbReference type="InterPro" id="IPR006073">
    <property type="entry name" value="GTP-bd"/>
</dbReference>
<dbReference type="GO" id="GO:0046872">
    <property type="term" value="F:metal ion binding"/>
    <property type="evidence" value="ECO:0007669"/>
    <property type="project" value="UniProtKB-KW"/>
</dbReference>
<dbReference type="PRINTS" id="PR00326">
    <property type="entry name" value="GTP1OBG"/>
</dbReference>
<dbReference type="Pfam" id="PF12631">
    <property type="entry name" value="MnmE_helical"/>
    <property type="match status" value="1"/>
</dbReference>
<dbReference type="CDD" id="cd04164">
    <property type="entry name" value="trmE"/>
    <property type="match status" value="1"/>
</dbReference>
<keyword evidence="6" id="KW-0479">Metal-binding</keyword>
<dbReference type="InterPro" id="IPR027266">
    <property type="entry name" value="TrmE/GcvT-like"/>
</dbReference>
<evidence type="ECO:0000313" key="10">
    <source>
        <dbReference type="Proteomes" id="UP000295210"/>
    </source>
</evidence>
<evidence type="ECO:0000313" key="9">
    <source>
        <dbReference type="EMBL" id="TCK70754.1"/>
    </source>
</evidence>
<comment type="subunit">
    <text evidence="6">Homodimer. Heterotetramer of two MnmE and two MnmG subunits.</text>
</comment>
<keyword evidence="6" id="KW-0460">Magnesium</keyword>
<dbReference type="GO" id="GO:0003924">
    <property type="term" value="F:GTPase activity"/>
    <property type="evidence" value="ECO:0007669"/>
    <property type="project" value="UniProtKB-UniRule"/>
</dbReference>
<evidence type="ECO:0000256" key="2">
    <source>
        <dbReference type="ARBA" id="ARBA00022694"/>
    </source>
</evidence>
<comment type="function">
    <text evidence="6">Exhibits a very high intrinsic GTPase hydrolysis rate. Involved in the addition of a carboxymethylaminomethyl (cmnm) group at the wobble position (U34) of certain tRNAs, forming tRNA-cmnm(5)s(2)U34.</text>
</comment>
<keyword evidence="3 6" id="KW-0547">Nucleotide-binding</keyword>
<dbReference type="GO" id="GO:0005525">
    <property type="term" value="F:GTP binding"/>
    <property type="evidence" value="ECO:0007669"/>
    <property type="project" value="UniProtKB-UniRule"/>
</dbReference>
<comment type="caution">
    <text evidence="6">Lacks conserved residue(s) required for the propagation of feature annotation.</text>
</comment>
<dbReference type="AlphaFoldDB" id="A0A4R1KZ40"/>
<evidence type="ECO:0000259" key="8">
    <source>
        <dbReference type="PROSITE" id="PS51709"/>
    </source>
</evidence>
<keyword evidence="10" id="KW-1185">Reference proteome</keyword>
<feature type="domain" description="TrmE-type G" evidence="8">
    <location>
        <begin position="224"/>
        <end position="377"/>
    </location>
</feature>
<dbReference type="InterPro" id="IPR004520">
    <property type="entry name" value="GTPase_MnmE"/>
</dbReference>
<name>A0A4R1KZ40_9BACT</name>
<comment type="caution">
    <text evidence="9">The sequence shown here is derived from an EMBL/GenBank/DDBJ whole genome shotgun (WGS) entry which is preliminary data.</text>
</comment>
<dbReference type="EMBL" id="SMGK01000006">
    <property type="protein sequence ID" value="TCK70754.1"/>
    <property type="molecule type" value="Genomic_DNA"/>
</dbReference>
<organism evidence="9 10">
    <name type="scientific">Acidipila rosea</name>
    <dbReference type="NCBI Taxonomy" id="768535"/>
    <lineage>
        <taxon>Bacteria</taxon>
        <taxon>Pseudomonadati</taxon>
        <taxon>Acidobacteriota</taxon>
        <taxon>Terriglobia</taxon>
        <taxon>Terriglobales</taxon>
        <taxon>Acidobacteriaceae</taxon>
        <taxon>Acidipila</taxon>
    </lineage>
</organism>
<dbReference type="HAMAP" id="MF_00379">
    <property type="entry name" value="GTPase_MnmE"/>
    <property type="match status" value="1"/>
</dbReference>
<dbReference type="Pfam" id="PF10396">
    <property type="entry name" value="TrmE_N"/>
    <property type="match status" value="1"/>
</dbReference>
<dbReference type="GO" id="GO:0002098">
    <property type="term" value="P:tRNA wobble uridine modification"/>
    <property type="evidence" value="ECO:0007669"/>
    <property type="project" value="TreeGrafter"/>
</dbReference>
<keyword evidence="2 6" id="KW-0819">tRNA processing</keyword>
<dbReference type="OrthoDB" id="9805918at2"/>
<dbReference type="NCBIfam" id="TIGR00450">
    <property type="entry name" value="mnmE_trmE_thdF"/>
    <property type="match status" value="1"/>
</dbReference>
<comment type="similarity">
    <text evidence="1 6 7">Belongs to the TRAFAC class TrmE-Era-EngA-EngB-Septin-like GTPase superfamily. TrmE GTPase family.</text>
</comment>
<dbReference type="PANTHER" id="PTHR42714:SF2">
    <property type="entry name" value="TRNA MODIFICATION GTPASE GTPBP3, MITOCHONDRIAL"/>
    <property type="match status" value="1"/>
</dbReference>
<feature type="binding site" evidence="6">
    <location>
        <position position="89"/>
    </location>
    <ligand>
        <name>(6S)-5-formyl-5,6,7,8-tetrahydrofolate</name>
        <dbReference type="ChEBI" id="CHEBI:57457"/>
    </ligand>
</feature>
<sequence length="455" mass="48001">MKSDFSSWSQETIVAISTPPGRGGIGVVRLAGPLAVAIAGQLLRLRNPLAHATARFAEVIDPETAAKLDESVVTFFAAPNSYTGDDIVEIAAHGSPVILEMLVRQCLNRGARLARPGEFTERAFLSGRIDLTQAEAVKDLIGSQTLYQARVAAGQMGGALSRRVHPIKEALVGLIARLEAGIDFAEDDIEVAGNPEILTAVDTLIQPLNTLAASFEHGRIIHSGLTLAIVGRPNAGKSSLFNALLKRERAIVTASPGTTRDLVTETVAIGGIPLHLVDTAGLREATDEAESIGIRKSRETMADADLVMLVVDSTLSLAEEERVLIATLAERKALLVFNKSDIGGHTPAISELPTVQTSALTGEGMAELQDALLALVSSSGAVETDAVLTSLRQHEEVSGALKGLLAARAAAATNIPHEMVLLDLYSALRHLDSLTGETTPDDVLNLIFSTFCIGK</sequence>
<dbReference type="NCBIfam" id="NF003661">
    <property type="entry name" value="PRK05291.1-3"/>
    <property type="match status" value="1"/>
</dbReference>
<feature type="binding site" evidence="6">
    <location>
        <position position="455"/>
    </location>
    <ligand>
        <name>(6S)-5-formyl-5,6,7,8-tetrahydrofolate</name>
        <dbReference type="ChEBI" id="CHEBI:57457"/>
    </ligand>
</feature>
<dbReference type="InterPro" id="IPR025867">
    <property type="entry name" value="MnmE_helical"/>
</dbReference>
<dbReference type="GO" id="GO:0030488">
    <property type="term" value="P:tRNA methylation"/>
    <property type="evidence" value="ECO:0007669"/>
    <property type="project" value="TreeGrafter"/>
</dbReference>
<gene>
    <name evidence="6" type="primary">mnmE</name>
    <name evidence="6" type="synonym">trmE</name>
    <name evidence="9" type="ORF">C7378_3142</name>
</gene>
<evidence type="ECO:0000256" key="6">
    <source>
        <dbReference type="HAMAP-Rule" id="MF_00379"/>
    </source>
</evidence>